<gene>
    <name evidence="9" type="primary">hisZ</name>
    <name evidence="12" type="ORF">FC85_GL003049</name>
</gene>
<proteinExistence type="inferred from homology"/>
<sequence>MQNKNLPNGTRDEFGPQAQIKETIQNKLLSGFKNRGFQKLTTPVIEYSDVFKPLNPDDYRPYQMLDEQGETLVLRPDLTLPVARVMSATGLNLPVKWYYGGDVFRLKKRLSGSYNQLSQAGIEIVGYEGVRAEWECLSVALSECQRLGIPNVTLQLSEAGFVDAVISQLAIPQPTRESLKQALYAKDLSDYNRLCQPLVETEFSEFLREWPWLFGSFDQVMEVVKTLPDNESLKRMIHDLTTTQQFVNNQFPNYRVTVDLSIPSPQVYYTGMVFRGFTEQSADYLFSGGRYDDLLTNFQQVKVPAVGLAFEIDALVQRVPVPESGPQTLIYFDDEQWPQAEQLLHKLGNATLCLTHNFEAAKRLAASTNSKLLDLTKRR</sequence>
<comment type="subunit">
    <text evidence="9">Heteromultimer composed of HisG and HisZ subunits.</text>
</comment>
<comment type="similarity">
    <text evidence="3 9">Belongs to the class-II aminoacyl-tRNA synthetase family. HisZ subfamily.</text>
</comment>
<dbReference type="HAMAP" id="MF_00125">
    <property type="entry name" value="HisZ"/>
    <property type="match status" value="1"/>
</dbReference>
<keyword evidence="12" id="KW-0328">Glycosyltransferase</keyword>
<evidence type="ECO:0000256" key="2">
    <source>
        <dbReference type="ARBA" id="ARBA00004667"/>
    </source>
</evidence>
<dbReference type="CDD" id="cd00773">
    <property type="entry name" value="HisRS-like_core"/>
    <property type="match status" value="1"/>
</dbReference>
<feature type="binding site" evidence="10">
    <location>
        <position position="105"/>
    </location>
    <ligand>
        <name>L-histidine</name>
        <dbReference type="ChEBI" id="CHEBI:57595"/>
    </ligand>
</feature>
<reference evidence="12 13" key="1">
    <citation type="journal article" date="2015" name="Genome Announc.">
        <title>Expanding the biotechnology potential of lactobacilli through comparative genomics of 213 strains and associated genera.</title>
        <authorList>
            <person name="Sun Z."/>
            <person name="Harris H.M."/>
            <person name="McCann A."/>
            <person name="Guo C."/>
            <person name="Argimon S."/>
            <person name="Zhang W."/>
            <person name="Yang X."/>
            <person name="Jeffery I.B."/>
            <person name="Cooney J.C."/>
            <person name="Kagawa T.F."/>
            <person name="Liu W."/>
            <person name="Song Y."/>
            <person name="Salvetti E."/>
            <person name="Wrobel A."/>
            <person name="Rasinkangas P."/>
            <person name="Parkhill J."/>
            <person name="Rea M.C."/>
            <person name="O'Sullivan O."/>
            <person name="Ritari J."/>
            <person name="Douillard F.P."/>
            <person name="Paul Ross R."/>
            <person name="Yang R."/>
            <person name="Briner A.E."/>
            <person name="Felis G.E."/>
            <person name="de Vos W.M."/>
            <person name="Barrangou R."/>
            <person name="Klaenhammer T.R."/>
            <person name="Caufield P.W."/>
            <person name="Cui Y."/>
            <person name="Zhang H."/>
            <person name="O'Toole P.W."/>
        </authorList>
    </citation>
    <scope>NUCLEOTIDE SEQUENCE [LARGE SCALE GENOMIC DNA]</scope>
    <source>
        <strain evidence="12 13">DSM 14421</strain>
    </source>
</reference>
<dbReference type="Proteomes" id="UP000052013">
    <property type="component" value="Unassembled WGS sequence"/>
</dbReference>
<keyword evidence="12" id="KW-0808">Transferase</keyword>
<feature type="binding site" evidence="10">
    <location>
        <position position="123"/>
    </location>
    <ligand>
        <name>L-histidine</name>
        <dbReference type="ChEBI" id="CHEBI:57595"/>
    </ligand>
</feature>
<dbReference type="UniPathway" id="UPA00031">
    <property type="reaction ID" value="UER00006"/>
</dbReference>
<dbReference type="InterPro" id="IPR045864">
    <property type="entry name" value="aa-tRNA-synth_II/BPL/LPL"/>
</dbReference>
<comment type="miscellaneous">
    <text evidence="9">This function is generally fulfilled by the C-terminal part of HisG, which is missing in some bacteria such as this one.</text>
</comment>
<evidence type="ECO:0000256" key="3">
    <source>
        <dbReference type="ARBA" id="ARBA00005539"/>
    </source>
</evidence>
<evidence type="ECO:0000256" key="10">
    <source>
        <dbReference type="PIRSR" id="PIRSR001549-1"/>
    </source>
</evidence>
<dbReference type="PANTHER" id="PTHR43707">
    <property type="entry name" value="HISTIDYL-TRNA SYNTHETASE"/>
    <property type="match status" value="1"/>
</dbReference>
<protein>
    <recommendedName>
        <fullName evidence="4 9">ATP phosphoribosyltransferase regulatory subunit</fullName>
    </recommendedName>
</protein>
<evidence type="ECO:0000256" key="7">
    <source>
        <dbReference type="ARBA" id="ARBA00023102"/>
    </source>
</evidence>
<dbReference type="GO" id="GO:0004821">
    <property type="term" value="F:histidine-tRNA ligase activity"/>
    <property type="evidence" value="ECO:0007669"/>
    <property type="project" value="TreeGrafter"/>
</dbReference>
<dbReference type="AlphaFoldDB" id="A0A0R1S896"/>
<dbReference type="PIRSF" id="PIRSF001549">
    <property type="entry name" value="His-tRNA_synth"/>
    <property type="match status" value="1"/>
</dbReference>
<dbReference type="SUPFAM" id="SSF55681">
    <property type="entry name" value="Class II aaRS and biotin synthetases"/>
    <property type="match status" value="1"/>
</dbReference>
<dbReference type="PANTHER" id="PTHR43707:SF6">
    <property type="entry name" value="ATP PHOSPHORIBOSYLTRANSFERASE REGULATORY SUBUNIT"/>
    <property type="match status" value="1"/>
</dbReference>
<dbReference type="InterPro" id="IPR041715">
    <property type="entry name" value="HisRS-like_core"/>
</dbReference>
<comment type="caution">
    <text evidence="12">The sequence shown here is derived from an EMBL/GenBank/DDBJ whole genome shotgun (WGS) entry which is preliminary data.</text>
</comment>
<keyword evidence="6 9" id="KW-0028">Amino-acid biosynthesis</keyword>
<evidence type="ECO:0000256" key="4">
    <source>
        <dbReference type="ARBA" id="ARBA00020397"/>
    </source>
</evidence>
<comment type="pathway">
    <text evidence="2 9">Amino-acid biosynthesis; L-histidine biosynthesis; L-histidine from 5-phospho-alpha-D-ribose 1-diphosphate: step 1/9.</text>
</comment>
<dbReference type="GO" id="GO:0005737">
    <property type="term" value="C:cytoplasm"/>
    <property type="evidence" value="ECO:0007669"/>
    <property type="project" value="UniProtKB-SubCell"/>
</dbReference>
<dbReference type="RefSeq" id="WP_057864583.1">
    <property type="nucleotide sequence ID" value="NZ_AZEY01000058.1"/>
</dbReference>
<dbReference type="PATRIC" id="fig|1423739.3.peg.3178"/>
<feature type="binding site" evidence="10">
    <location>
        <begin position="77"/>
        <end position="79"/>
    </location>
    <ligand>
        <name>L-histidine</name>
        <dbReference type="ChEBI" id="CHEBI:57595"/>
    </ligand>
</feature>
<feature type="binding site" evidence="10">
    <location>
        <position position="119"/>
    </location>
    <ligand>
        <name>L-histidine</name>
        <dbReference type="ChEBI" id="CHEBI:57595"/>
    </ligand>
</feature>
<comment type="function">
    <text evidence="8 9">Required for the first step of histidine biosynthesis. May allow the feedback regulation of ATP phosphoribosyltransferase activity by histidine.</text>
</comment>
<dbReference type="InterPro" id="IPR004516">
    <property type="entry name" value="HisRS/HisZ"/>
</dbReference>
<evidence type="ECO:0000259" key="11">
    <source>
        <dbReference type="Pfam" id="PF13393"/>
    </source>
</evidence>
<dbReference type="GO" id="GO:0006427">
    <property type="term" value="P:histidyl-tRNA aminoacylation"/>
    <property type="evidence" value="ECO:0007669"/>
    <property type="project" value="TreeGrafter"/>
</dbReference>
<dbReference type="GO" id="GO:0000105">
    <property type="term" value="P:L-histidine biosynthetic process"/>
    <property type="evidence" value="ECO:0007669"/>
    <property type="project" value="UniProtKB-UniRule"/>
</dbReference>
<evidence type="ECO:0000256" key="5">
    <source>
        <dbReference type="ARBA" id="ARBA00022490"/>
    </source>
</evidence>
<name>A0A0R1S896_9LACO</name>
<dbReference type="GO" id="GO:0140096">
    <property type="term" value="F:catalytic activity, acting on a protein"/>
    <property type="evidence" value="ECO:0007669"/>
    <property type="project" value="UniProtKB-ARBA"/>
</dbReference>
<keyword evidence="7 9" id="KW-0368">Histidine biosynthesis</keyword>
<dbReference type="STRING" id="1423739.FC85_GL003049"/>
<dbReference type="GO" id="GO:0016757">
    <property type="term" value="F:glycosyltransferase activity"/>
    <property type="evidence" value="ECO:0007669"/>
    <property type="project" value="UniProtKB-KW"/>
</dbReference>
<feature type="binding site" evidence="10">
    <location>
        <begin position="268"/>
        <end position="269"/>
    </location>
    <ligand>
        <name>L-histidine</name>
        <dbReference type="ChEBI" id="CHEBI:57595"/>
    </ligand>
</feature>
<evidence type="ECO:0000313" key="12">
    <source>
        <dbReference type="EMBL" id="KRL65702.1"/>
    </source>
</evidence>
<evidence type="ECO:0000256" key="6">
    <source>
        <dbReference type="ARBA" id="ARBA00022605"/>
    </source>
</evidence>
<evidence type="ECO:0000256" key="9">
    <source>
        <dbReference type="HAMAP-Rule" id="MF_00125"/>
    </source>
</evidence>
<evidence type="ECO:0000313" key="13">
    <source>
        <dbReference type="Proteomes" id="UP000052013"/>
    </source>
</evidence>
<organism evidence="12 13">
    <name type="scientific">Lentilactobacillus diolivorans DSM 14421</name>
    <dbReference type="NCBI Taxonomy" id="1423739"/>
    <lineage>
        <taxon>Bacteria</taxon>
        <taxon>Bacillati</taxon>
        <taxon>Bacillota</taxon>
        <taxon>Bacilli</taxon>
        <taxon>Lactobacillales</taxon>
        <taxon>Lactobacillaceae</taxon>
        <taxon>Lentilactobacillus</taxon>
    </lineage>
</organism>
<dbReference type="Pfam" id="PF13393">
    <property type="entry name" value="tRNA-synt_His"/>
    <property type="match status" value="1"/>
</dbReference>
<accession>A0A0R1S896</accession>
<evidence type="ECO:0000256" key="1">
    <source>
        <dbReference type="ARBA" id="ARBA00004496"/>
    </source>
</evidence>
<comment type="subcellular location">
    <subcellularLocation>
        <location evidence="1 9">Cytoplasm</location>
    </subcellularLocation>
</comment>
<feature type="domain" description="Class II Histidinyl-tRNA synthetase (HisRS)-like catalytic core" evidence="11">
    <location>
        <begin position="10"/>
        <end position="315"/>
    </location>
</feature>
<dbReference type="InterPro" id="IPR004517">
    <property type="entry name" value="HisZ"/>
</dbReference>
<dbReference type="EMBL" id="AZEY01000058">
    <property type="protein sequence ID" value="KRL65702.1"/>
    <property type="molecule type" value="Genomic_DNA"/>
</dbReference>
<evidence type="ECO:0000256" key="8">
    <source>
        <dbReference type="ARBA" id="ARBA00025246"/>
    </source>
</evidence>
<dbReference type="Gene3D" id="3.30.930.10">
    <property type="entry name" value="Bira Bifunctional Protein, Domain 2"/>
    <property type="match status" value="1"/>
</dbReference>
<keyword evidence="5 9" id="KW-0963">Cytoplasm</keyword>